<reference evidence="2" key="1">
    <citation type="submission" date="2023-01" db="EMBL/GenBank/DDBJ databases">
        <title>Complete genome sequence of Planctobacterium marinum strain Dej080120_11.</title>
        <authorList>
            <person name="Ueki S."/>
            <person name="Maruyama F."/>
        </authorList>
    </citation>
    <scope>NUCLEOTIDE SEQUENCE</scope>
    <source>
        <strain evidence="2">Dej080120_11</strain>
    </source>
</reference>
<accession>A0AA48HKT7</accession>
<sequence length="310" mass="34564">MNNQNFSVVIPLYNKANHILDAIASIKAQSVPADEIIIIDDGSSDNGVAIVEQANIADVRIIRQANQGVSVARNNGIKAARNQYVAFLDADDTWLPFFLEEMQLLIAKFPQCKFFASRYQCIDGDKYVDAKINLEGLDPQGVLLSNYFEVAASGDLPFMISSAVIEKSLVDSIGGFPPGERIGEDQDFFARAAMYGPIAYSPNIHLMYRRDAENSATSTWVPEQECPFSERLKHQVARLNQKVVAQQVNKYSAAHLCHLAKLNIYKGRFRSARKLLADTRCNLKAKHKWGLLTLSYLKQAQYSLSKSNAL</sequence>
<dbReference type="Proteomes" id="UP001333710">
    <property type="component" value="Chromosome"/>
</dbReference>
<dbReference type="PANTHER" id="PTHR43685:SF2">
    <property type="entry name" value="GLYCOSYLTRANSFERASE 2-LIKE DOMAIN-CONTAINING PROTEIN"/>
    <property type="match status" value="1"/>
</dbReference>
<dbReference type="AlphaFoldDB" id="A0AA48HKT7"/>
<dbReference type="Gene3D" id="3.90.550.10">
    <property type="entry name" value="Spore Coat Polysaccharide Biosynthesis Protein SpsA, Chain A"/>
    <property type="match status" value="1"/>
</dbReference>
<organism evidence="2 3">
    <name type="scientific">Planctobacterium marinum</name>
    <dbReference type="NCBI Taxonomy" id="1631968"/>
    <lineage>
        <taxon>Bacteria</taxon>
        <taxon>Pseudomonadati</taxon>
        <taxon>Pseudomonadota</taxon>
        <taxon>Gammaproteobacteria</taxon>
        <taxon>Alteromonadales</taxon>
        <taxon>Alteromonadaceae</taxon>
        <taxon>Planctobacterium</taxon>
    </lineage>
</organism>
<keyword evidence="3" id="KW-1185">Reference proteome</keyword>
<dbReference type="RefSeq" id="WP_338294328.1">
    <property type="nucleotide sequence ID" value="NZ_AP027272.1"/>
</dbReference>
<proteinExistence type="predicted"/>
<dbReference type="SUPFAM" id="SSF53448">
    <property type="entry name" value="Nucleotide-diphospho-sugar transferases"/>
    <property type="match status" value="1"/>
</dbReference>
<dbReference type="InterPro" id="IPR029044">
    <property type="entry name" value="Nucleotide-diphossugar_trans"/>
</dbReference>
<dbReference type="EMBL" id="AP027272">
    <property type="protein sequence ID" value="BDX08256.1"/>
    <property type="molecule type" value="Genomic_DNA"/>
</dbReference>
<dbReference type="KEGG" id="pmaw:MACH26_37770"/>
<name>A0AA48HKT7_9ALTE</name>
<gene>
    <name evidence="2" type="ORF">MACH26_37770</name>
</gene>
<dbReference type="InterPro" id="IPR050834">
    <property type="entry name" value="Glycosyltransf_2"/>
</dbReference>
<evidence type="ECO:0000313" key="3">
    <source>
        <dbReference type="Proteomes" id="UP001333710"/>
    </source>
</evidence>
<evidence type="ECO:0000313" key="2">
    <source>
        <dbReference type="EMBL" id="BDX08256.1"/>
    </source>
</evidence>
<dbReference type="Pfam" id="PF00535">
    <property type="entry name" value="Glycos_transf_2"/>
    <property type="match status" value="1"/>
</dbReference>
<evidence type="ECO:0000259" key="1">
    <source>
        <dbReference type="Pfam" id="PF00535"/>
    </source>
</evidence>
<protein>
    <recommendedName>
        <fullName evidence="1">Glycosyltransferase 2-like domain-containing protein</fullName>
    </recommendedName>
</protein>
<dbReference type="PANTHER" id="PTHR43685">
    <property type="entry name" value="GLYCOSYLTRANSFERASE"/>
    <property type="match status" value="1"/>
</dbReference>
<dbReference type="CDD" id="cd00761">
    <property type="entry name" value="Glyco_tranf_GTA_type"/>
    <property type="match status" value="1"/>
</dbReference>
<feature type="domain" description="Glycosyltransferase 2-like" evidence="1">
    <location>
        <begin position="7"/>
        <end position="117"/>
    </location>
</feature>
<dbReference type="InterPro" id="IPR001173">
    <property type="entry name" value="Glyco_trans_2-like"/>
</dbReference>